<dbReference type="Gene3D" id="3.50.30.40">
    <property type="entry name" value="Ribonuclease E inhibitor RraA/RraA-like"/>
    <property type="match status" value="1"/>
</dbReference>
<dbReference type="AlphaFoldDB" id="N6VPI7"/>
<protein>
    <submittedName>
        <fullName evidence="1">Dimethylmenaquinone methyltransferase</fullName>
    </submittedName>
</protein>
<keyword evidence="1" id="KW-0808">Transferase</keyword>
<dbReference type="RefSeq" id="WP_004592788.1">
    <property type="nucleotide sequence ID" value="NZ_APMM01000044.1"/>
</dbReference>
<dbReference type="Pfam" id="PF03737">
    <property type="entry name" value="RraA-like"/>
    <property type="match status" value="1"/>
</dbReference>
<dbReference type="PATRIC" id="fig|1069083.5.peg.1108"/>
<evidence type="ECO:0000313" key="2">
    <source>
        <dbReference type="Proteomes" id="UP000053695"/>
    </source>
</evidence>
<accession>N6VPI7</accession>
<keyword evidence="1" id="KW-0489">Methyltransferase</keyword>
<dbReference type="OrthoDB" id="15246at2157"/>
<dbReference type="CDD" id="cd16841">
    <property type="entry name" value="RraA_family"/>
    <property type="match status" value="1"/>
</dbReference>
<dbReference type="PANTHER" id="PTHR33254:SF4">
    <property type="entry name" value="4-HYDROXY-4-METHYL-2-OXOGLUTARATE ALDOLASE 3-RELATED"/>
    <property type="match status" value="1"/>
</dbReference>
<proteinExistence type="predicted"/>
<dbReference type="GO" id="GO:0032259">
    <property type="term" value="P:methylation"/>
    <property type="evidence" value="ECO:0007669"/>
    <property type="project" value="UniProtKB-KW"/>
</dbReference>
<dbReference type="InterPro" id="IPR036704">
    <property type="entry name" value="RraA/RraA-like_sf"/>
</dbReference>
<name>N6VPI7_9EURY</name>
<dbReference type="InterPro" id="IPR005493">
    <property type="entry name" value="RraA/RraA-like"/>
</dbReference>
<organism evidence="1 2">
    <name type="scientific">Methanocaldococcus villosus KIN24-T80</name>
    <dbReference type="NCBI Taxonomy" id="1069083"/>
    <lineage>
        <taxon>Archaea</taxon>
        <taxon>Methanobacteriati</taxon>
        <taxon>Methanobacteriota</taxon>
        <taxon>Methanomada group</taxon>
        <taxon>Methanococci</taxon>
        <taxon>Methanococcales</taxon>
        <taxon>Methanocaldococcaceae</taxon>
        <taxon>Methanocaldococcus</taxon>
    </lineage>
</organism>
<dbReference type="GO" id="GO:0008168">
    <property type="term" value="F:methyltransferase activity"/>
    <property type="evidence" value="ECO:0007669"/>
    <property type="project" value="UniProtKB-KW"/>
</dbReference>
<dbReference type="STRING" id="1069083.GCA_000371805_01266"/>
<keyword evidence="2" id="KW-1185">Reference proteome</keyword>
<dbReference type="PANTHER" id="PTHR33254">
    <property type="entry name" value="4-HYDROXY-4-METHYL-2-OXOGLUTARATE ALDOLASE 3-RELATED"/>
    <property type="match status" value="1"/>
</dbReference>
<reference evidence="1 2" key="1">
    <citation type="journal article" date="2013" name="Genome Announc.">
        <title>Draft Genome Sequence of a Highly Flagellated, Fast-Swimming Archaeon, Methanocaldococcus villosus Strain KIN24-T80 (DSM 22612).</title>
        <authorList>
            <person name="Thennarasu S."/>
            <person name="Polireddy D."/>
            <person name="Antony A."/>
            <person name="Yada M.R."/>
            <person name="Algarawi S."/>
            <person name="Sivakumar N."/>
        </authorList>
    </citation>
    <scope>NUCLEOTIDE SEQUENCE [LARGE SCALE GENOMIC DNA]</scope>
    <source>
        <strain evidence="1 2">KIN24-T80</strain>
    </source>
</reference>
<dbReference type="Proteomes" id="UP000053695">
    <property type="component" value="Unassembled WGS sequence"/>
</dbReference>
<dbReference type="EMBL" id="APMM01000044">
    <property type="protein sequence ID" value="ENN95805.1"/>
    <property type="molecule type" value="Genomic_DNA"/>
</dbReference>
<gene>
    <name evidence="1" type="ORF">J422_05683</name>
</gene>
<sequence length="186" mass="20718">MFSVPNLCDAGALYIKNLKPVLNNQKVIIGEVVTVRTNDDWGCVVKAISYAKGKIIFVKNEGEKAVWGGLASLNAKIKGVKAVVIYGAIRDIEDIISLKFPVFYKEVNAEAGKPLNVGEINIPIDIYNITVSPGDYIACDMNGVCLIKRRCYNEIMERVKKVKSKENKIKERIMKGQDLSEILNLR</sequence>
<dbReference type="GO" id="GO:0008948">
    <property type="term" value="F:oxaloacetate decarboxylase activity"/>
    <property type="evidence" value="ECO:0007669"/>
    <property type="project" value="TreeGrafter"/>
</dbReference>
<dbReference type="GO" id="GO:0047443">
    <property type="term" value="F:4-hydroxy-4-methyl-2-oxoglutarate aldolase activity"/>
    <property type="evidence" value="ECO:0007669"/>
    <property type="project" value="TreeGrafter"/>
</dbReference>
<comment type="caution">
    <text evidence="1">The sequence shown here is derived from an EMBL/GenBank/DDBJ whole genome shotgun (WGS) entry which is preliminary data.</text>
</comment>
<dbReference type="SUPFAM" id="SSF89562">
    <property type="entry name" value="RraA-like"/>
    <property type="match status" value="1"/>
</dbReference>
<evidence type="ECO:0000313" key="1">
    <source>
        <dbReference type="EMBL" id="ENN95805.1"/>
    </source>
</evidence>